<keyword evidence="1" id="KW-0596">Phosphopantetheine</keyword>
<accession>A0ABP7FBQ7</accession>
<dbReference type="InterPro" id="IPR009081">
    <property type="entry name" value="PP-bd_ACP"/>
</dbReference>
<dbReference type="SMART" id="SM00823">
    <property type="entry name" value="PKS_PP"/>
    <property type="match status" value="1"/>
</dbReference>
<proteinExistence type="predicted"/>
<sequence>MAPSTPLLEQVRGWLVRRVAYYAQCGAAEIDVEVPLAEYGLESVYTFSLCGDIADHFELAIDPTLIWDLTTVATLAHYLAAVLVQRRELGDTLGGKGLFR</sequence>
<dbReference type="EMBL" id="BAABDD010000004">
    <property type="protein sequence ID" value="GAA3734420.1"/>
    <property type="molecule type" value="Genomic_DNA"/>
</dbReference>
<feature type="domain" description="Polyketide synthase-like phosphopantetheine-binding" evidence="3">
    <location>
        <begin position="12"/>
        <end position="83"/>
    </location>
</feature>
<dbReference type="Pfam" id="PF00550">
    <property type="entry name" value="PP-binding"/>
    <property type="match status" value="1"/>
</dbReference>
<reference evidence="5" key="1">
    <citation type="journal article" date="2019" name="Int. J. Syst. Evol. Microbiol.">
        <title>The Global Catalogue of Microorganisms (GCM) 10K type strain sequencing project: providing services to taxonomists for standard genome sequencing and annotation.</title>
        <authorList>
            <consortium name="The Broad Institute Genomics Platform"/>
            <consortium name="The Broad Institute Genome Sequencing Center for Infectious Disease"/>
            <person name="Wu L."/>
            <person name="Ma J."/>
        </authorList>
    </citation>
    <scope>NUCLEOTIDE SEQUENCE [LARGE SCALE GENOMIC DNA]</scope>
    <source>
        <strain evidence="5">JCM 17137</strain>
    </source>
</reference>
<gene>
    <name evidence="4" type="ORF">GCM10022402_13410</name>
</gene>
<comment type="caution">
    <text evidence="4">The sequence shown here is derived from an EMBL/GenBank/DDBJ whole genome shotgun (WGS) entry which is preliminary data.</text>
</comment>
<keyword evidence="2" id="KW-0597">Phosphoprotein</keyword>
<name>A0ABP7FBQ7_9ACTN</name>
<keyword evidence="5" id="KW-1185">Reference proteome</keyword>
<evidence type="ECO:0000313" key="4">
    <source>
        <dbReference type="EMBL" id="GAA3734420.1"/>
    </source>
</evidence>
<organism evidence="4 5">
    <name type="scientific">Salinactinospora qingdaonensis</name>
    <dbReference type="NCBI Taxonomy" id="702744"/>
    <lineage>
        <taxon>Bacteria</taxon>
        <taxon>Bacillati</taxon>
        <taxon>Actinomycetota</taxon>
        <taxon>Actinomycetes</taxon>
        <taxon>Streptosporangiales</taxon>
        <taxon>Nocardiopsidaceae</taxon>
        <taxon>Salinactinospora</taxon>
    </lineage>
</organism>
<evidence type="ECO:0000256" key="1">
    <source>
        <dbReference type="ARBA" id="ARBA00022450"/>
    </source>
</evidence>
<protein>
    <recommendedName>
        <fullName evidence="3">Polyketide synthase-like phosphopantetheine-binding domain-containing protein</fullName>
    </recommendedName>
</protein>
<dbReference type="InterPro" id="IPR036736">
    <property type="entry name" value="ACP-like_sf"/>
</dbReference>
<dbReference type="InterPro" id="IPR020806">
    <property type="entry name" value="PKS_PP-bd"/>
</dbReference>
<evidence type="ECO:0000313" key="5">
    <source>
        <dbReference type="Proteomes" id="UP001500908"/>
    </source>
</evidence>
<dbReference type="SUPFAM" id="SSF47336">
    <property type="entry name" value="ACP-like"/>
    <property type="match status" value="1"/>
</dbReference>
<evidence type="ECO:0000259" key="3">
    <source>
        <dbReference type="SMART" id="SM00823"/>
    </source>
</evidence>
<dbReference type="Proteomes" id="UP001500908">
    <property type="component" value="Unassembled WGS sequence"/>
</dbReference>
<dbReference type="Gene3D" id="1.10.1200.10">
    <property type="entry name" value="ACP-like"/>
    <property type="match status" value="1"/>
</dbReference>
<evidence type="ECO:0000256" key="2">
    <source>
        <dbReference type="ARBA" id="ARBA00022553"/>
    </source>
</evidence>